<accession>A0A0L8G4B2</accession>
<evidence type="ECO:0000256" key="1">
    <source>
        <dbReference type="SAM" id="MobiDB-lite"/>
    </source>
</evidence>
<organism evidence="2">
    <name type="scientific">Octopus bimaculoides</name>
    <name type="common">California two-spotted octopus</name>
    <dbReference type="NCBI Taxonomy" id="37653"/>
    <lineage>
        <taxon>Eukaryota</taxon>
        <taxon>Metazoa</taxon>
        <taxon>Spiralia</taxon>
        <taxon>Lophotrochozoa</taxon>
        <taxon>Mollusca</taxon>
        <taxon>Cephalopoda</taxon>
        <taxon>Coleoidea</taxon>
        <taxon>Octopodiformes</taxon>
        <taxon>Octopoda</taxon>
        <taxon>Incirrata</taxon>
        <taxon>Octopodidae</taxon>
        <taxon>Octopus</taxon>
    </lineage>
</organism>
<gene>
    <name evidence="2" type="ORF">OCBIM_22001082mg</name>
</gene>
<reference evidence="2" key="1">
    <citation type="submission" date="2015-07" db="EMBL/GenBank/DDBJ databases">
        <title>MeaNS - Measles Nucleotide Surveillance Program.</title>
        <authorList>
            <person name="Tran T."/>
            <person name="Druce J."/>
        </authorList>
    </citation>
    <scope>NUCLEOTIDE SEQUENCE</scope>
    <source>
        <strain evidence="2">UCB-OBI-ISO-001</strain>
        <tissue evidence="2">Gonad</tissue>
    </source>
</reference>
<evidence type="ECO:0000313" key="2">
    <source>
        <dbReference type="EMBL" id="KOF71430.1"/>
    </source>
</evidence>
<feature type="region of interest" description="Disordered" evidence="1">
    <location>
        <begin position="1"/>
        <end position="22"/>
    </location>
</feature>
<protein>
    <submittedName>
        <fullName evidence="2">Uncharacterized protein</fullName>
    </submittedName>
</protein>
<dbReference type="EMBL" id="KQ424173">
    <property type="protein sequence ID" value="KOF71430.1"/>
    <property type="molecule type" value="Genomic_DNA"/>
</dbReference>
<dbReference type="AlphaFoldDB" id="A0A0L8G4B2"/>
<sequence>MFTENHFNCNSAQDNPPTSKNFLKNKKEIKDKIIKVSEKYFEKFYLKIVIKQN</sequence>
<name>A0A0L8G4B2_OCTBM</name>
<feature type="compositionally biased region" description="Polar residues" evidence="1">
    <location>
        <begin position="1"/>
        <end position="18"/>
    </location>
</feature>
<proteinExistence type="predicted"/>